<evidence type="ECO:0000256" key="3">
    <source>
        <dbReference type="ARBA" id="ARBA00012954"/>
    </source>
</evidence>
<protein>
    <recommendedName>
        <fullName evidence="4 8">UDP-glucose 6-dehydrogenase</fullName>
        <ecNumber evidence="3 8">1.1.1.22</ecNumber>
    </recommendedName>
</protein>
<reference evidence="13 14" key="1">
    <citation type="submission" date="2016-11" db="EMBL/GenBank/DDBJ databases">
        <title>Comparison of Traditional DNA-DNA Hybridization with In Silico Genomic Analysis.</title>
        <authorList>
            <person name="Nicholson A.C."/>
            <person name="Sammons S."/>
            <person name="Humrighouse B.W."/>
            <person name="Graziano J."/>
            <person name="Lasker B."/>
            <person name="Whitney A.M."/>
            <person name="Mcquiston J.R."/>
        </authorList>
    </citation>
    <scope>NUCLEOTIDE SEQUENCE [LARGE SCALE GENOMIC DNA]</scope>
    <source>
        <strain evidence="13 14">H2381</strain>
    </source>
</reference>
<feature type="binding site" evidence="11">
    <location>
        <position position="331"/>
    </location>
    <ligand>
        <name>NAD(+)</name>
        <dbReference type="ChEBI" id="CHEBI:57540"/>
    </ligand>
</feature>
<dbReference type="InterPro" id="IPR001732">
    <property type="entry name" value="UDP-Glc/GDP-Man_DH_N"/>
</dbReference>
<gene>
    <name evidence="13" type="ORF">CDV52_09430</name>
</gene>
<evidence type="ECO:0000256" key="1">
    <source>
        <dbReference type="ARBA" id="ARBA00004701"/>
    </source>
</evidence>
<evidence type="ECO:0000313" key="13">
    <source>
        <dbReference type="EMBL" id="OWJ84094.1"/>
    </source>
</evidence>
<comment type="catalytic activity">
    <reaction evidence="7 8">
        <text>UDP-alpha-D-glucose + 2 NAD(+) + H2O = UDP-alpha-D-glucuronate + 2 NADH + 3 H(+)</text>
        <dbReference type="Rhea" id="RHEA:23596"/>
        <dbReference type="ChEBI" id="CHEBI:15377"/>
        <dbReference type="ChEBI" id="CHEBI:15378"/>
        <dbReference type="ChEBI" id="CHEBI:57540"/>
        <dbReference type="ChEBI" id="CHEBI:57945"/>
        <dbReference type="ChEBI" id="CHEBI:58052"/>
        <dbReference type="ChEBI" id="CHEBI:58885"/>
        <dbReference type="EC" id="1.1.1.22"/>
    </reaction>
</comment>
<evidence type="ECO:0000256" key="7">
    <source>
        <dbReference type="ARBA" id="ARBA00047473"/>
    </source>
</evidence>
<feature type="binding site" evidence="10">
    <location>
        <begin position="252"/>
        <end position="256"/>
    </location>
    <ligand>
        <name>substrate</name>
    </ligand>
</feature>
<dbReference type="InterPro" id="IPR036220">
    <property type="entry name" value="UDP-Glc/GDP-Man_DH_C_sf"/>
</dbReference>
<feature type="binding site" evidence="11">
    <location>
        <position position="30"/>
    </location>
    <ligand>
        <name>NAD(+)</name>
        <dbReference type="ChEBI" id="CHEBI:57540"/>
    </ligand>
</feature>
<feature type="binding site" evidence="10">
    <location>
        <position position="260"/>
    </location>
    <ligand>
        <name>substrate</name>
    </ligand>
</feature>
<dbReference type="Pfam" id="PF00984">
    <property type="entry name" value="UDPG_MGDP_dh"/>
    <property type="match status" value="1"/>
</dbReference>
<feature type="binding site" evidence="10">
    <location>
        <position position="207"/>
    </location>
    <ligand>
        <name>substrate</name>
    </ligand>
</feature>
<feature type="binding site" evidence="11">
    <location>
        <position position="266"/>
    </location>
    <ligand>
        <name>NAD(+)</name>
        <dbReference type="ChEBI" id="CHEBI:57540"/>
    </ligand>
</feature>
<evidence type="ECO:0000256" key="5">
    <source>
        <dbReference type="ARBA" id="ARBA00023002"/>
    </source>
</evidence>
<evidence type="ECO:0000256" key="2">
    <source>
        <dbReference type="ARBA" id="ARBA00006601"/>
    </source>
</evidence>
<organism evidence="13 14">
    <name type="scientific">Haematobacter missouriensis</name>
    <dbReference type="NCBI Taxonomy" id="366616"/>
    <lineage>
        <taxon>Bacteria</taxon>
        <taxon>Pseudomonadati</taxon>
        <taxon>Pseudomonadota</taxon>
        <taxon>Alphaproteobacteria</taxon>
        <taxon>Rhodobacterales</taxon>
        <taxon>Paracoccaceae</taxon>
        <taxon>Haematobacter</taxon>
    </lineage>
</organism>
<keyword evidence="6 8" id="KW-0520">NAD</keyword>
<evidence type="ECO:0000256" key="10">
    <source>
        <dbReference type="PIRSR" id="PIRSR500134-2"/>
    </source>
</evidence>
<dbReference type="Pfam" id="PF03720">
    <property type="entry name" value="UDPG_MGDP_dh_C"/>
    <property type="match status" value="1"/>
</dbReference>
<dbReference type="InterPro" id="IPR014027">
    <property type="entry name" value="UDP-Glc/GDP-Man_DH_C"/>
</dbReference>
<comment type="pathway">
    <text evidence="1">Nucleotide-sugar biosynthesis; UDP-alpha-D-glucuronate biosynthesis; UDP-alpha-D-glucuronate from UDP-alpha-D-glucose: step 1/1.</text>
</comment>
<dbReference type="STRING" id="366616.CG51_11420"/>
<accession>A0A212ARK3</accession>
<feature type="binding site" evidence="11">
    <location>
        <position position="35"/>
    </location>
    <ligand>
        <name>NAD(+)</name>
        <dbReference type="ChEBI" id="CHEBI:57540"/>
    </ligand>
</feature>
<dbReference type="GO" id="GO:0003979">
    <property type="term" value="F:UDP-glucose 6-dehydrogenase activity"/>
    <property type="evidence" value="ECO:0007669"/>
    <property type="project" value="UniProtKB-EC"/>
</dbReference>
<evidence type="ECO:0000256" key="8">
    <source>
        <dbReference type="PIRNR" id="PIRNR000124"/>
    </source>
</evidence>
<feature type="binding site" evidence="10">
    <location>
        <position position="324"/>
    </location>
    <ligand>
        <name>substrate</name>
    </ligand>
</feature>
<feature type="binding site" evidence="11">
    <location>
        <position position="122"/>
    </location>
    <ligand>
        <name>NAD(+)</name>
        <dbReference type="ChEBI" id="CHEBI:57540"/>
    </ligand>
</feature>
<dbReference type="PIRSF" id="PIRSF500134">
    <property type="entry name" value="UDPglc_DH_bac"/>
    <property type="match status" value="1"/>
</dbReference>
<dbReference type="InterPro" id="IPR036291">
    <property type="entry name" value="NAD(P)-bd_dom_sf"/>
</dbReference>
<dbReference type="PANTHER" id="PTHR43750">
    <property type="entry name" value="UDP-GLUCOSE 6-DEHYDROGENASE TUAD"/>
    <property type="match status" value="1"/>
</dbReference>
<dbReference type="RefSeq" id="WP_088233639.1">
    <property type="nucleotide sequence ID" value="NZ_NIPX01000010.1"/>
</dbReference>
<dbReference type="Gene3D" id="3.40.50.720">
    <property type="entry name" value="NAD(P)-binding Rossmann-like Domain"/>
    <property type="match status" value="2"/>
</dbReference>
<dbReference type="PANTHER" id="PTHR43750:SF3">
    <property type="entry name" value="UDP-GLUCOSE 6-DEHYDROGENASE TUAD"/>
    <property type="match status" value="1"/>
</dbReference>
<dbReference type="InterPro" id="IPR017476">
    <property type="entry name" value="UDP-Glc/GDP-Man"/>
</dbReference>
<sequence length="434" mass="46415">MKIAMIGTGYVGLVSGVCFSDFGHDVVCVDKDPRKIEMLKQGEVPIYEPGLDTLMARNVQAGRLSFTGDLAEAVEGADAVFIAVGTPTRRGDGHADLTYVFAAAREVAQALKGYAVVVTKSTVPVGTNAQVAAEIRDANPAANFDVASNPEFLREGAAIDDFMRPDRVVVGVTSERAREVMGAIYRPLFLRDFPILYTDLETAEMIKYAANAFLATKITFINEIARLCEKVGADVKQVSKGIGLDGRIGNKFLHAGPGYGGSCFPKDTSALARIGQDHAVPMQIVETVIAVNDAIKRRMVDKIVDLCDGSVNGKKVAVLGVTFKPNTDDMRDAPSLTIVPALVGAGAQVAVVDPQGKREGEKLLPGVTWEEDPYAAAQGADCVVVLTEWNEFRALDLPRLAGTMAVARMADLRNVYDDAVVREAGFTAYEGVGR</sequence>
<dbReference type="GO" id="GO:0051287">
    <property type="term" value="F:NAD binding"/>
    <property type="evidence" value="ECO:0007669"/>
    <property type="project" value="InterPro"/>
</dbReference>
<proteinExistence type="inferred from homology"/>
<evidence type="ECO:0000256" key="6">
    <source>
        <dbReference type="ARBA" id="ARBA00023027"/>
    </source>
</evidence>
<dbReference type="PIRSF" id="PIRSF000124">
    <property type="entry name" value="UDPglc_GDPman_dh"/>
    <property type="match status" value="1"/>
</dbReference>
<feature type="binding site" evidence="11">
    <location>
        <position position="86"/>
    </location>
    <ligand>
        <name>NAD(+)</name>
        <dbReference type="ChEBI" id="CHEBI:57540"/>
    </ligand>
</feature>
<evidence type="ECO:0000256" key="11">
    <source>
        <dbReference type="PIRSR" id="PIRSR500134-3"/>
    </source>
</evidence>
<dbReference type="EMBL" id="NIPX01000010">
    <property type="protein sequence ID" value="OWJ84094.1"/>
    <property type="molecule type" value="Genomic_DNA"/>
</dbReference>
<dbReference type="EC" id="1.1.1.22" evidence="3 8"/>
<dbReference type="SMART" id="SM00984">
    <property type="entry name" value="UDPG_MGDP_dh_C"/>
    <property type="match status" value="1"/>
</dbReference>
<dbReference type="SUPFAM" id="SSF51735">
    <property type="entry name" value="NAD(P)-binding Rossmann-fold domains"/>
    <property type="match status" value="1"/>
</dbReference>
<dbReference type="InterPro" id="IPR028357">
    <property type="entry name" value="UDPglc_DH_bac"/>
</dbReference>
<evidence type="ECO:0000313" key="14">
    <source>
        <dbReference type="Proteomes" id="UP000196640"/>
    </source>
</evidence>
<evidence type="ECO:0000256" key="4">
    <source>
        <dbReference type="ARBA" id="ARBA00015132"/>
    </source>
</evidence>
<dbReference type="Gene3D" id="1.20.5.100">
    <property type="entry name" value="Cytochrome c1, transmembrane anchor, C-terminal"/>
    <property type="match status" value="1"/>
</dbReference>
<dbReference type="SUPFAM" id="SSF48179">
    <property type="entry name" value="6-phosphogluconate dehydrogenase C-terminal domain-like"/>
    <property type="match status" value="1"/>
</dbReference>
<keyword evidence="5 8" id="KW-0560">Oxidoreductase</keyword>
<feature type="binding site" evidence="10">
    <location>
        <begin position="152"/>
        <end position="155"/>
    </location>
    <ligand>
        <name>substrate</name>
    </ligand>
</feature>
<evidence type="ECO:0000256" key="9">
    <source>
        <dbReference type="PIRSR" id="PIRSR500134-1"/>
    </source>
</evidence>
<evidence type="ECO:0000259" key="12">
    <source>
        <dbReference type="SMART" id="SM00984"/>
    </source>
</evidence>
<dbReference type="NCBIfam" id="TIGR03026">
    <property type="entry name" value="NDP-sugDHase"/>
    <property type="match status" value="1"/>
</dbReference>
<comment type="caution">
    <text evidence="13">The sequence shown here is derived from an EMBL/GenBank/DDBJ whole genome shotgun (WGS) entry which is preliminary data.</text>
</comment>
<dbReference type="GO" id="GO:0006065">
    <property type="term" value="P:UDP-glucuronate biosynthetic process"/>
    <property type="evidence" value="ECO:0007669"/>
    <property type="project" value="UniProtKB-UniPathway"/>
</dbReference>
<dbReference type="Proteomes" id="UP000196640">
    <property type="component" value="Unassembled WGS sequence"/>
</dbReference>
<feature type="domain" description="UDP-glucose/GDP-mannose dehydrogenase C-terminal" evidence="12">
    <location>
        <begin position="317"/>
        <end position="418"/>
    </location>
</feature>
<name>A0A212ARK3_9RHOB</name>
<dbReference type="SUPFAM" id="SSF52413">
    <property type="entry name" value="UDP-glucose/GDP-mannose dehydrogenase C-terminal domain"/>
    <property type="match status" value="1"/>
</dbReference>
<dbReference type="AlphaFoldDB" id="A0A212ARK3"/>
<feature type="active site" description="Nucleophile" evidence="9">
    <location>
        <position position="263"/>
    </location>
</feature>
<dbReference type="InterPro" id="IPR014026">
    <property type="entry name" value="UDP-Glc/GDP-Man_DH_dimer"/>
</dbReference>
<dbReference type="OrthoDB" id="9803238at2"/>
<dbReference type="InterPro" id="IPR008927">
    <property type="entry name" value="6-PGluconate_DH-like_C_sf"/>
</dbReference>
<dbReference type="Pfam" id="PF03721">
    <property type="entry name" value="UDPG_MGDP_dh_N"/>
    <property type="match status" value="1"/>
</dbReference>
<feature type="binding site" evidence="11">
    <location>
        <position position="155"/>
    </location>
    <ligand>
        <name>NAD(+)</name>
        <dbReference type="ChEBI" id="CHEBI:57540"/>
    </ligand>
</feature>
<dbReference type="UniPathway" id="UPA00038">
    <property type="reaction ID" value="UER00491"/>
</dbReference>
<comment type="similarity">
    <text evidence="2 8">Belongs to the UDP-glucose/GDP-mannose dehydrogenase family.</text>
</comment>
<dbReference type="GO" id="GO:0000271">
    <property type="term" value="P:polysaccharide biosynthetic process"/>
    <property type="evidence" value="ECO:0007669"/>
    <property type="project" value="InterPro"/>
</dbReference>